<dbReference type="KEGG" id="mets:DK389_21400"/>
<dbReference type="EMBL" id="CP029550">
    <property type="protein sequence ID" value="AWN44712.1"/>
    <property type="molecule type" value="Genomic_DNA"/>
</dbReference>
<feature type="domain" description="Co-chaperone DjlA N-terminal" evidence="2">
    <location>
        <begin position="495"/>
        <end position="595"/>
    </location>
</feature>
<feature type="compositionally biased region" description="Pro residues" evidence="1">
    <location>
        <begin position="7"/>
        <end position="19"/>
    </location>
</feature>
<proteinExistence type="predicted"/>
<dbReference type="Gene3D" id="1.10.3680.10">
    <property type="entry name" value="TerB-like"/>
    <property type="match status" value="1"/>
</dbReference>
<dbReference type="Pfam" id="PF15615">
    <property type="entry name" value="TerB_C"/>
    <property type="match status" value="1"/>
</dbReference>
<organism evidence="5 6">
    <name type="scientific">Methylobacterium durans</name>
    <dbReference type="NCBI Taxonomy" id="2202825"/>
    <lineage>
        <taxon>Bacteria</taxon>
        <taxon>Pseudomonadati</taxon>
        <taxon>Pseudomonadota</taxon>
        <taxon>Alphaproteobacteria</taxon>
        <taxon>Hyphomicrobiales</taxon>
        <taxon>Methylobacteriaceae</taxon>
        <taxon>Methylobacterium</taxon>
    </lineage>
</organism>
<evidence type="ECO:0000256" key="1">
    <source>
        <dbReference type="SAM" id="MobiDB-lite"/>
    </source>
</evidence>
<evidence type="ECO:0000313" key="5">
    <source>
        <dbReference type="EMBL" id="AWN44712.1"/>
    </source>
</evidence>
<reference evidence="6" key="1">
    <citation type="submission" date="2018-05" db="EMBL/GenBank/DDBJ databases">
        <title>Complete Genome Sequence of Methylobacterium sp. 17SD2-17.</title>
        <authorList>
            <person name="Srinivasan S."/>
        </authorList>
    </citation>
    <scope>NUCLEOTIDE SEQUENCE [LARGE SCALE GENOMIC DNA]</scope>
    <source>
        <strain evidence="6">17SD2-17</strain>
    </source>
</reference>
<sequence length="764" mass="81574">MTDPSRHAPPPSAPEPALPAPLEGPRGTFGKRRSDAVASEMHDEPAFTITALVDEPEPVARRSPEGRGKQTPSARWVPPGETVGIKDLTISGGLIYVGEKLGSDAWRPENCLINPSLPVAKPGGASAVGLAYWCRYDGISPAGRRAYLEWLATGRSDPSADIACVFLYFYGLEYRLFKGKAVADGPALVAEVERLLGIYGANSSFQGYARSFIQAARLVVPEIIGPRPGLNLDRAVYSFELPLDVRVHLGQKLAQGTPLEADDALLWLAALPDRGFRTPVTRCPDEFEALWRLRFADRYPMGLKVSVPKARIKASYAAASSTFQVSLKGPHEALPDIAAVSAPVKRLRELVEACTAELDAYSRFVGKRPDARESAQAALLLPPDLGSAGNAWRRVSERCDALFANGETMPSTSLRRLLEMLEISPPAGGRLPQAIATQLYQVLDRIGIAIEPDRRYGGAAPDAEATVFLFRAAGGGPVEPARPEYQGLRGMIEIACLAAASDGEVSQDEVETILAQVRAADAVGPTEKSRLAAYALSIHRDPPKQQGVLKRLAARPVAERQAYARAALGAVMADDQATPAEVRFLERLHKALFLPVEGIYAVLHRGSPGPAGPGERREAADRSAGRVVIDATRLERIRRETQAVSSLLSNIFVEEAAHGTGMEAVSPGSGSAPDRGGDAADAPGLAGLDPAHAGLLALVAASPAPLPREAFDRAARASGLFPDGALEVINEWGFDRFDEALIEDGDPVTIAHHLRVHLVPRAVA</sequence>
<evidence type="ECO:0008006" key="7">
    <source>
        <dbReference type="Google" id="ProtNLM"/>
    </source>
</evidence>
<feature type="compositionally biased region" description="Basic and acidic residues" evidence="1">
    <location>
        <begin position="32"/>
        <end position="45"/>
    </location>
</feature>
<dbReference type="InterPro" id="IPR029024">
    <property type="entry name" value="TerB-like"/>
</dbReference>
<name>A0A2U8WHH3_9HYPH</name>
<protein>
    <recommendedName>
        <fullName evidence="7">Tellurite resistance protein TerB</fullName>
    </recommendedName>
</protein>
<evidence type="ECO:0000259" key="2">
    <source>
        <dbReference type="Pfam" id="PF05099"/>
    </source>
</evidence>
<feature type="compositionally biased region" description="Basic and acidic residues" evidence="1">
    <location>
        <begin position="58"/>
        <end position="68"/>
    </location>
</feature>
<dbReference type="InterPro" id="IPR028932">
    <property type="entry name" value="TerB-C"/>
</dbReference>
<evidence type="ECO:0000259" key="3">
    <source>
        <dbReference type="Pfam" id="PF13208"/>
    </source>
</evidence>
<feature type="domain" description="TerB-C" evidence="4">
    <location>
        <begin position="616"/>
        <end position="755"/>
    </location>
</feature>
<dbReference type="OrthoDB" id="227636at2"/>
<keyword evidence="6" id="KW-1185">Reference proteome</keyword>
<feature type="region of interest" description="Disordered" evidence="1">
    <location>
        <begin position="662"/>
        <end position="683"/>
    </location>
</feature>
<feature type="region of interest" description="Disordered" evidence="1">
    <location>
        <begin position="1"/>
        <end position="78"/>
    </location>
</feature>
<feature type="domain" description="TerB N-terminal" evidence="3">
    <location>
        <begin position="78"/>
        <end position="279"/>
    </location>
</feature>
<dbReference type="Pfam" id="PF13208">
    <property type="entry name" value="TerB_N"/>
    <property type="match status" value="1"/>
</dbReference>
<accession>A0A2U8WHH3</accession>
<feature type="compositionally biased region" description="Low complexity" evidence="1">
    <location>
        <begin position="666"/>
        <end position="683"/>
    </location>
</feature>
<evidence type="ECO:0000259" key="4">
    <source>
        <dbReference type="Pfam" id="PF15615"/>
    </source>
</evidence>
<dbReference type="SUPFAM" id="SSF158682">
    <property type="entry name" value="TerB-like"/>
    <property type="match status" value="1"/>
</dbReference>
<dbReference type="Pfam" id="PF05099">
    <property type="entry name" value="TerB"/>
    <property type="match status" value="1"/>
</dbReference>
<evidence type="ECO:0000313" key="6">
    <source>
        <dbReference type="Proteomes" id="UP000245926"/>
    </source>
</evidence>
<gene>
    <name evidence="5" type="ORF">DK389_21400</name>
</gene>
<dbReference type="InterPro" id="IPR007791">
    <property type="entry name" value="DjlA_N"/>
</dbReference>
<dbReference type="CDD" id="cd07176">
    <property type="entry name" value="terB"/>
    <property type="match status" value="1"/>
</dbReference>
<dbReference type="InterPro" id="IPR025266">
    <property type="entry name" value="TerB_N"/>
</dbReference>
<dbReference type="Proteomes" id="UP000245926">
    <property type="component" value="Chromosome"/>
</dbReference>
<dbReference type="AlphaFoldDB" id="A0A2U8WHH3"/>